<dbReference type="GO" id="GO:0006508">
    <property type="term" value="P:proteolysis"/>
    <property type="evidence" value="ECO:0007669"/>
    <property type="project" value="InterPro"/>
</dbReference>
<dbReference type="PANTHER" id="PTHR43056:SF5">
    <property type="entry name" value="PEPTIDASE S9 PROLYL OLIGOPEPTIDASE CATALYTIC DOMAIN-CONTAINING PROTEIN"/>
    <property type="match status" value="1"/>
</dbReference>
<feature type="domain" description="Peptidase S9 prolyl oligopeptidase catalytic" evidence="1">
    <location>
        <begin position="517"/>
        <end position="566"/>
    </location>
</feature>
<dbReference type="Proteomes" id="UP000053664">
    <property type="component" value="Unassembled WGS sequence"/>
</dbReference>
<dbReference type="InterPro" id="IPR019328">
    <property type="entry name" value="PIGH-H_dom"/>
</dbReference>
<evidence type="ECO:0000259" key="1">
    <source>
        <dbReference type="Pfam" id="PF00326"/>
    </source>
</evidence>
<dbReference type="GeneID" id="19319886"/>
<dbReference type="RefSeq" id="XP_007881530.1">
    <property type="nucleotide sequence ID" value="XM_007883339.1"/>
</dbReference>
<dbReference type="Gene3D" id="3.40.50.1820">
    <property type="entry name" value="alpha/beta hydrolase"/>
    <property type="match status" value="2"/>
</dbReference>
<evidence type="ECO:0000313" key="3">
    <source>
        <dbReference type="EMBL" id="EPQ26479.1"/>
    </source>
</evidence>
<dbReference type="PANTHER" id="PTHR43056">
    <property type="entry name" value="PEPTIDASE S9 PROLYL OLIGOPEPTIDASE"/>
    <property type="match status" value="1"/>
</dbReference>
<accession>A0A061H2L5</accession>
<sequence length="956" mass="103921">MSKMPGAQAKTVAPYGTWDSPISTDSLAQKRISFGDLIVVPANDDKPDDQPELIFVENRPQERGRAALVHTTGGGSIDGARDLTAGNHNARSGVHEYGGGAAARLADGSFLFTDYNPKSFDVLRTSLDTQPHVVTPENAAHRFADFGSHPTDPNLALAILEDHTIDEPSKVINSLVCIDLSTTPATIHTLRAGRQGSRDATTKPDDGSDRDFYTFPRFSPNGRYVAWISWLHPSMPWWGTELWIAHFHRDGDGAPTLSHAQSVRVGPQGKDEALQQPVWAIPRDPLQKSSDLLFTSDATNFSNLYSVHVDGGEGDEAQQRLSVSEPKAILPEPVKRDFSPPCWTLNNSSFVPLTPDLLVVTLTKGAKDAIGLINLRKPRVIQLDSPFVAVSQLRRLTATSFALVVTRDDEPSTLVTVDLRGLAASGYKVTDSNIRVIKRSSDIVFDGTISKDLLSVGEEIEFPTELPDGTPSTSHAVIFPPKNPRYTAPAGTSPPCIFTIHGGPTSSAHSGLALANQFWTSRGWMVCSVNYGGSTGYGRDFMDRLSGQWGVVDVQDCISAAEYLGSPASGSSKRFSELSAAEADAVRRQLKQARRDRASLTETKTSNGSTQVTLRNTASTWSWIDLLVAAGVATSFATSLISPLGRQVAAGGALVWLWNKLRRVDSQTLTVIPSVGLQISTTRGLSLPFAPSLRLFTTKSSRLIPRDRILDVYVGEGFRRWSVIDYLALVEKDGRRDDVEKPGTRAGKVVDLFSELSPRLSVVEKVYRTIYPALFGQQGKGLAESSSSSSKGRKKRLPLADPNAIVISGGSAGGYTVLLSLCLSRIFSSGTSRYGVGDLKLLAADSHKFESQYPFKLIGGTPDEVPDVYRDRSPIYLADRIEAPLLVQQGTEDKVVPPNQSEVIVDSIRKRGGRVEYLLFQGEGHGFRSADNQKKSLQAELDWYNDVLHLSPTQGQ</sequence>
<dbReference type="InterPro" id="IPR001375">
    <property type="entry name" value="Peptidase_S9_cat"/>
</dbReference>
<dbReference type="InterPro" id="IPR050585">
    <property type="entry name" value="Xaa-Pro_dipeptidyl-ppase/CocE"/>
</dbReference>
<proteinExistence type="predicted"/>
<dbReference type="SUPFAM" id="SSF82171">
    <property type="entry name" value="DPP6 N-terminal domain-like"/>
    <property type="match status" value="1"/>
</dbReference>
<feature type="domain" description="Phosphatidylinositol N-acetylglucosaminyltransferase subunit H conserved" evidence="2">
    <location>
        <begin position="668"/>
        <end position="734"/>
    </location>
</feature>
<feature type="domain" description="Peptidase S9 prolyl oligopeptidase catalytic" evidence="1">
    <location>
        <begin position="799"/>
        <end position="948"/>
    </location>
</feature>
<dbReference type="eggNOG" id="KOG2100">
    <property type="taxonomic scope" value="Eukaryota"/>
</dbReference>
<reference evidence="3 4" key="1">
    <citation type="journal article" date="2013" name="Plant Cell">
        <title>The transition from a phytopathogenic smut ancestor to an anamorphic biocontrol agent deciphered by comparative whole-genome analysis.</title>
        <authorList>
            <person name="Lefebvre F."/>
            <person name="Joly D.L."/>
            <person name="Labbe C."/>
            <person name="Teichmann B."/>
            <person name="Linning R."/>
            <person name="Belzile F."/>
            <person name="Bakkeren G."/>
            <person name="Belanger R.R."/>
        </authorList>
    </citation>
    <scope>NUCLEOTIDE SEQUENCE [LARGE SCALE GENOMIC DNA]</scope>
    <source>
        <strain evidence="3 4">PF-1</strain>
    </source>
</reference>
<dbReference type="SUPFAM" id="SSF53474">
    <property type="entry name" value="alpha/beta-Hydrolases"/>
    <property type="match status" value="2"/>
</dbReference>
<dbReference type="AlphaFoldDB" id="A0A061H2L5"/>
<dbReference type="KEGG" id="pfp:PFL1_05801"/>
<name>A0A061H2L5_9BASI</name>
<dbReference type="GO" id="GO:0008236">
    <property type="term" value="F:serine-type peptidase activity"/>
    <property type="evidence" value="ECO:0007669"/>
    <property type="project" value="InterPro"/>
</dbReference>
<evidence type="ECO:0000259" key="2">
    <source>
        <dbReference type="Pfam" id="PF10181"/>
    </source>
</evidence>
<dbReference type="Pfam" id="PF00326">
    <property type="entry name" value="Peptidase_S9"/>
    <property type="match status" value="2"/>
</dbReference>
<organism evidence="3 4">
    <name type="scientific">Pseudozyma flocculosa PF-1</name>
    <dbReference type="NCBI Taxonomy" id="1277687"/>
    <lineage>
        <taxon>Eukaryota</taxon>
        <taxon>Fungi</taxon>
        <taxon>Dikarya</taxon>
        <taxon>Basidiomycota</taxon>
        <taxon>Ustilaginomycotina</taxon>
        <taxon>Ustilaginomycetes</taxon>
        <taxon>Ustilaginales</taxon>
        <taxon>Ustilaginaceae</taxon>
        <taxon>Pseudozyma</taxon>
    </lineage>
</organism>
<dbReference type="EMBL" id="KE361644">
    <property type="protein sequence ID" value="EPQ26479.1"/>
    <property type="molecule type" value="Genomic_DNA"/>
</dbReference>
<protein>
    <submittedName>
        <fullName evidence="3">Uncharacterized protein</fullName>
    </submittedName>
</protein>
<dbReference type="InterPro" id="IPR029058">
    <property type="entry name" value="AB_hydrolase_fold"/>
</dbReference>
<dbReference type="Pfam" id="PF10181">
    <property type="entry name" value="PIG-H"/>
    <property type="match status" value="1"/>
</dbReference>
<evidence type="ECO:0000313" key="4">
    <source>
        <dbReference type="Proteomes" id="UP000053664"/>
    </source>
</evidence>
<dbReference type="OrthoDB" id="43744at2759"/>
<gene>
    <name evidence="3" type="ORF">PFL1_05801</name>
</gene>
<dbReference type="HOGENOM" id="CLU_012236_1_0_1"/>